<reference evidence="1 2" key="1">
    <citation type="submission" date="2019-04" db="EMBL/GenBank/DDBJ databases">
        <title>An improved genome assembly and genetic linkage map for asparagus bean, Vigna unguiculata ssp. sesquipedialis.</title>
        <authorList>
            <person name="Xia Q."/>
            <person name="Zhang R."/>
            <person name="Dong Y."/>
        </authorList>
    </citation>
    <scope>NUCLEOTIDE SEQUENCE [LARGE SCALE GENOMIC DNA]</scope>
    <source>
        <tissue evidence="1">Leaf</tissue>
    </source>
</reference>
<dbReference type="Proteomes" id="UP000501690">
    <property type="component" value="Linkage Group LG3"/>
</dbReference>
<organism evidence="1 2">
    <name type="scientific">Vigna unguiculata</name>
    <name type="common">Cowpea</name>
    <dbReference type="NCBI Taxonomy" id="3917"/>
    <lineage>
        <taxon>Eukaryota</taxon>
        <taxon>Viridiplantae</taxon>
        <taxon>Streptophyta</taxon>
        <taxon>Embryophyta</taxon>
        <taxon>Tracheophyta</taxon>
        <taxon>Spermatophyta</taxon>
        <taxon>Magnoliopsida</taxon>
        <taxon>eudicotyledons</taxon>
        <taxon>Gunneridae</taxon>
        <taxon>Pentapetalae</taxon>
        <taxon>rosids</taxon>
        <taxon>fabids</taxon>
        <taxon>Fabales</taxon>
        <taxon>Fabaceae</taxon>
        <taxon>Papilionoideae</taxon>
        <taxon>50 kb inversion clade</taxon>
        <taxon>NPAAA clade</taxon>
        <taxon>indigoferoid/millettioid clade</taxon>
        <taxon>Phaseoleae</taxon>
        <taxon>Vigna</taxon>
    </lineage>
</organism>
<dbReference type="AlphaFoldDB" id="A0A4D6LDH9"/>
<accession>A0A4D6LDH9</accession>
<sequence>MARLSEVSWWFDVVRVEFSFRRGLGDFSEGMARSSEATHLSEMVWCNHGYALAQARRGSLSDTDGLA</sequence>
<dbReference type="EMBL" id="CP039347">
    <property type="protein sequence ID" value="QCD86456.1"/>
    <property type="molecule type" value="Genomic_DNA"/>
</dbReference>
<proteinExistence type="predicted"/>
<evidence type="ECO:0000313" key="2">
    <source>
        <dbReference type="Proteomes" id="UP000501690"/>
    </source>
</evidence>
<keyword evidence="2" id="KW-1185">Reference proteome</keyword>
<evidence type="ECO:0000313" key="1">
    <source>
        <dbReference type="EMBL" id="QCD86456.1"/>
    </source>
</evidence>
<name>A0A4D6LDH9_VIGUN</name>
<protein>
    <submittedName>
        <fullName evidence="1">Uncharacterized protein</fullName>
    </submittedName>
</protein>
<gene>
    <name evidence="1" type="ORF">DEO72_LG3g979</name>
</gene>